<dbReference type="Proteomes" id="UP000197446">
    <property type="component" value="Unassembled WGS sequence"/>
</dbReference>
<dbReference type="PANTHER" id="PTHR35564:SF4">
    <property type="entry name" value="CYTOPLASMIC PROTEIN"/>
    <property type="match status" value="1"/>
</dbReference>
<dbReference type="InterPro" id="IPR010732">
    <property type="entry name" value="T6SS_TssG-like"/>
</dbReference>
<protein>
    <submittedName>
        <fullName evidence="1">Type VI secretion protein</fullName>
    </submittedName>
</protein>
<comment type="caution">
    <text evidence="1">The sequence shown here is derived from an EMBL/GenBank/DDBJ whole genome shotgun (WGS) entry which is preliminary data.</text>
</comment>
<dbReference type="Pfam" id="PF06996">
    <property type="entry name" value="T6SS_TssG"/>
    <property type="match status" value="1"/>
</dbReference>
<dbReference type="NCBIfam" id="TIGR03347">
    <property type="entry name" value="VI_chp_1"/>
    <property type="match status" value="1"/>
</dbReference>
<sequence length="352" mass="39520">MTPEPTPDIFQALTERPGRFDLFQALRRIEAAHPAQPRLGESLRPGDEPVRFASEPALNFAPTAITRLATNEHGPPRLVQRVLSLFGPNGALPTHLTEYARERAMHHGDRTFAAFADLLLHRFGLLFYRAWARTRPVVGMDRGRDAPIVRQMGALVGLSEPALRERDALGDFSKLYFAGRLARSARDADGLQSWISLRFKVPALVQQFSGHWMALETEERTRLLRHDGIGLGRGAVLGRQVWDVQHKFRIEIGPLGWHEFQAFLPSGPQLPALQALVRQYVGHEFAWDLRLRLKPTEVPAWPLGRQPGVGQLGRSAWLNSPRPRKRADQLLMNVESICRAPLGPSLAPAHQH</sequence>
<proteinExistence type="predicted"/>
<dbReference type="RefSeq" id="WP_088484530.1">
    <property type="nucleotide sequence ID" value="NZ_NISI01000007.1"/>
</dbReference>
<name>A0A254N4C2_9BURK</name>
<gene>
    <name evidence="1" type="ORF">CDO81_17570</name>
</gene>
<evidence type="ECO:0000313" key="2">
    <source>
        <dbReference type="Proteomes" id="UP000197446"/>
    </source>
</evidence>
<dbReference type="OrthoDB" id="1523296at2"/>
<accession>A0A254N4C2</accession>
<dbReference type="EMBL" id="NISI01000007">
    <property type="protein sequence ID" value="OWR02640.1"/>
    <property type="molecule type" value="Genomic_DNA"/>
</dbReference>
<dbReference type="AlphaFoldDB" id="A0A254N4C2"/>
<reference evidence="1 2" key="1">
    <citation type="journal article" date="2007" name="Int. J. Syst. Evol. Microbiol.">
        <title>Description of Pelomonas aquatica sp. nov. and Pelomonas puraquae sp. nov., isolated from industrial and haemodialysis water.</title>
        <authorList>
            <person name="Gomila M."/>
            <person name="Bowien B."/>
            <person name="Falsen E."/>
            <person name="Moore E.R."/>
            <person name="Lalucat J."/>
        </authorList>
    </citation>
    <scope>NUCLEOTIDE SEQUENCE [LARGE SCALE GENOMIC DNA]</scope>
    <source>
        <strain evidence="1 2">CCUG 52769</strain>
    </source>
</reference>
<organism evidence="1 2">
    <name type="scientific">Roseateles puraquae</name>
    <dbReference type="NCBI Taxonomy" id="431059"/>
    <lineage>
        <taxon>Bacteria</taxon>
        <taxon>Pseudomonadati</taxon>
        <taxon>Pseudomonadota</taxon>
        <taxon>Betaproteobacteria</taxon>
        <taxon>Burkholderiales</taxon>
        <taxon>Sphaerotilaceae</taxon>
        <taxon>Roseateles</taxon>
    </lineage>
</organism>
<evidence type="ECO:0000313" key="1">
    <source>
        <dbReference type="EMBL" id="OWR02640.1"/>
    </source>
</evidence>
<dbReference type="PANTHER" id="PTHR35564">
    <property type="match status" value="1"/>
</dbReference>
<keyword evidence="2" id="KW-1185">Reference proteome</keyword>